<dbReference type="GO" id="GO:0005737">
    <property type="term" value="C:cytoplasm"/>
    <property type="evidence" value="ECO:0007669"/>
    <property type="project" value="UniProtKB-SubCell"/>
</dbReference>
<dbReference type="Proteomes" id="UP000198975">
    <property type="component" value="Unassembled WGS sequence"/>
</dbReference>
<dbReference type="PROSITE" id="PS51462">
    <property type="entry name" value="NUDIX"/>
    <property type="match status" value="1"/>
</dbReference>
<dbReference type="GO" id="GO:0008299">
    <property type="term" value="P:isoprenoid biosynthetic process"/>
    <property type="evidence" value="ECO:0007669"/>
    <property type="project" value="UniProtKB-UniRule"/>
</dbReference>
<dbReference type="InterPro" id="IPR011876">
    <property type="entry name" value="IsopentenylPP_isomerase_typ1"/>
</dbReference>
<keyword evidence="8 10" id="KW-0414">Isoprene biosynthesis</keyword>
<dbReference type="GO" id="GO:0050992">
    <property type="term" value="P:dimethylallyl diphosphate biosynthetic process"/>
    <property type="evidence" value="ECO:0007669"/>
    <property type="project" value="UniProtKB-UniRule"/>
</dbReference>
<dbReference type="InterPro" id="IPR056375">
    <property type="entry name" value="Idi_bact"/>
</dbReference>
<name>A0A1C4CSE0_9ENTR</name>
<reference evidence="14" key="1">
    <citation type="submission" date="2016-08" db="EMBL/GenBank/DDBJ databases">
        <authorList>
            <person name="Varghese N."/>
            <person name="Submissions Spin"/>
        </authorList>
    </citation>
    <scope>NUCLEOTIDE SEQUENCE [LARGE SCALE GENOMIC DNA]</scope>
    <source>
        <strain evidence="14">REICA_082</strain>
    </source>
</reference>
<evidence type="ECO:0000313" key="13">
    <source>
        <dbReference type="EMBL" id="SCC21919.1"/>
    </source>
</evidence>
<evidence type="ECO:0000256" key="11">
    <source>
        <dbReference type="PIRSR" id="PIRSR018427-1"/>
    </source>
</evidence>
<evidence type="ECO:0000256" key="4">
    <source>
        <dbReference type="ARBA" id="ARBA00022490"/>
    </source>
</evidence>
<evidence type="ECO:0000259" key="12">
    <source>
        <dbReference type="PROSITE" id="PS51462"/>
    </source>
</evidence>
<dbReference type="GO" id="GO:0046872">
    <property type="term" value="F:metal ion binding"/>
    <property type="evidence" value="ECO:0007669"/>
    <property type="project" value="UniProtKB-KW"/>
</dbReference>
<feature type="domain" description="Nudix hydrolase" evidence="12">
    <location>
        <begin position="31"/>
        <end position="165"/>
    </location>
</feature>
<comment type="subunit">
    <text evidence="10">Homodimer.</text>
</comment>
<feature type="binding site" evidence="10">
    <location>
        <position position="115"/>
    </location>
    <ligand>
        <name>Mn(2+)</name>
        <dbReference type="ChEBI" id="CHEBI:29035"/>
    </ligand>
</feature>
<keyword evidence="5 10" id="KW-0479">Metal-binding</keyword>
<dbReference type="OrthoDB" id="9809458at2"/>
<gene>
    <name evidence="10" type="primary">idi</name>
    <name evidence="13" type="ORF">GA0061071_108209</name>
</gene>
<evidence type="ECO:0000313" key="14">
    <source>
        <dbReference type="Proteomes" id="UP000198975"/>
    </source>
</evidence>
<dbReference type="HAMAP" id="MF_00202">
    <property type="entry name" value="Idi"/>
    <property type="match status" value="1"/>
</dbReference>
<feature type="binding site" evidence="10">
    <location>
        <position position="33"/>
    </location>
    <ligand>
        <name>Mn(2+)</name>
        <dbReference type="ChEBI" id="CHEBI:29035"/>
    </ligand>
</feature>
<evidence type="ECO:0000256" key="1">
    <source>
        <dbReference type="ARBA" id="ARBA00004826"/>
    </source>
</evidence>
<dbReference type="EC" id="5.3.3.2" evidence="3 10"/>
<feature type="binding site" evidence="10">
    <location>
        <position position="70"/>
    </location>
    <ligand>
        <name>Mn(2+)</name>
        <dbReference type="ChEBI" id="CHEBI:29035"/>
    </ligand>
</feature>
<feature type="binding site" evidence="10">
    <location>
        <position position="88"/>
    </location>
    <ligand>
        <name>Mg(2+)</name>
        <dbReference type="ChEBI" id="CHEBI:18420"/>
    </ligand>
</feature>
<comment type="function">
    <text evidence="10">Catalyzes the 1,3-allylic rearrangement of the homoallylic substrate isopentenyl (IPP) to its highly electrophilic allylic isomer, dimethylallyl diphosphate (DMAPP).</text>
</comment>
<dbReference type="PANTHER" id="PTHR10885:SF0">
    <property type="entry name" value="ISOPENTENYL-DIPHOSPHATE DELTA-ISOMERASE"/>
    <property type="match status" value="1"/>
</dbReference>
<dbReference type="Gene3D" id="3.90.79.10">
    <property type="entry name" value="Nucleoside Triphosphate Pyrophosphohydrolase"/>
    <property type="match status" value="1"/>
</dbReference>
<dbReference type="AlphaFoldDB" id="A0A1C4CSE0"/>
<dbReference type="GO" id="GO:0004452">
    <property type="term" value="F:isopentenyl-diphosphate delta-isomerase activity"/>
    <property type="evidence" value="ECO:0007669"/>
    <property type="project" value="UniProtKB-UniRule"/>
</dbReference>
<feature type="active site" evidence="10 11">
    <location>
        <position position="68"/>
    </location>
</feature>
<feature type="active site" evidence="10 11">
    <location>
        <position position="117"/>
    </location>
</feature>
<feature type="binding site" evidence="10">
    <location>
        <position position="117"/>
    </location>
    <ligand>
        <name>Mn(2+)</name>
        <dbReference type="ChEBI" id="CHEBI:29035"/>
    </ligand>
</feature>
<organism evidence="13 14">
    <name type="scientific">Kosakonia oryzendophytica</name>
    <dbReference type="NCBI Taxonomy" id="1005665"/>
    <lineage>
        <taxon>Bacteria</taxon>
        <taxon>Pseudomonadati</taxon>
        <taxon>Pseudomonadota</taxon>
        <taxon>Gammaproteobacteria</taxon>
        <taxon>Enterobacterales</taxon>
        <taxon>Enterobacteriaceae</taxon>
        <taxon>Kosakonia</taxon>
    </lineage>
</organism>
<dbReference type="EMBL" id="FMAY01000008">
    <property type="protein sequence ID" value="SCC21919.1"/>
    <property type="molecule type" value="Genomic_DNA"/>
</dbReference>
<comment type="cofactor">
    <cofactor evidence="10">
        <name>Mn(2+)</name>
        <dbReference type="ChEBI" id="CHEBI:29035"/>
    </cofactor>
    <text evidence="10">Binds 1 Mn(2+) ion per subunit.</text>
</comment>
<dbReference type="Pfam" id="PF00293">
    <property type="entry name" value="NUDIX"/>
    <property type="match status" value="1"/>
</dbReference>
<sequence length="185" mass="20929">MGLQEHVILVNHQGEVTGTQEKYAAHTSHTPLHLAFSCWIFNRQGQLLITRRSLSKKAWPGVWTNSVCGHPQLGESDEEAIHRRCRFEIGTRVDNITPIHPGFRYRETDPSGIVENEVCPVYAARIDGEVVPNPDEVMAYQWVDLDALLQGLDVTPWAFSPWMVSEASPGEGRDNLRRFAARLQQ</sequence>
<protein>
    <recommendedName>
        <fullName evidence="3 10">Isopentenyl-diphosphate Delta-isomerase</fullName>
        <shortName evidence="10">IPP isomerase</shortName>
        <ecNumber evidence="3 10">5.3.3.2</ecNumber>
    </recommendedName>
    <alternativeName>
        <fullName evidence="10">IPP:DMAPP isomerase</fullName>
    </alternativeName>
    <alternativeName>
        <fullName evidence="10">Isopentenyl pyrophosphate isomerase</fullName>
    </alternativeName>
</protein>
<comment type="catalytic activity">
    <reaction evidence="10">
        <text>isopentenyl diphosphate = dimethylallyl diphosphate</text>
        <dbReference type="Rhea" id="RHEA:23284"/>
        <dbReference type="ChEBI" id="CHEBI:57623"/>
        <dbReference type="ChEBI" id="CHEBI:128769"/>
        <dbReference type="EC" id="5.3.3.2"/>
    </reaction>
</comment>
<keyword evidence="9 10" id="KW-0413">Isomerase</keyword>
<dbReference type="InterPro" id="IPR000086">
    <property type="entry name" value="NUDIX_hydrolase_dom"/>
</dbReference>
<dbReference type="NCBIfam" id="NF002995">
    <property type="entry name" value="PRK03759.1"/>
    <property type="match status" value="1"/>
</dbReference>
<dbReference type="PIRSF" id="PIRSF018427">
    <property type="entry name" value="Isopntndiph_ism"/>
    <property type="match status" value="1"/>
</dbReference>
<dbReference type="UniPathway" id="UPA00059">
    <property type="reaction ID" value="UER00104"/>
</dbReference>
<keyword evidence="14" id="KW-1185">Reference proteome</keyword>
<evidence type="ECO:0000256" key="3">
    <source>
        <dbReference type="ARBA" id="ARBA00012057"/>
    </source>
</evidence>
<keyword evidence="6 10" id="KW-0460">Magnesium</keyword>
<evidence type="ECO:0000256" key="10">
    <source>
        <dbReference type="HAMAP-Rule" id="MF_00202"/>
    </source>
</evidence>
<evidence type="ECO:0000256" key="2">
    <source>
        <dbReference type="ARBA" id="ARBA00007579"/>
    </source>
</evidence>
<dbReference type="NCBIfam" id="TIGR02150">
    <property type="entry name" value="IPP_isom_1"/>
    <property type="match status" value="1"/>
</dbReference>
<dbReference type="InterPro" id="IPR015797">
    <property type="entry name" value="NUDIX_hydrolase-like_dom_sf"/>
</dbReference>
<keyword evidence="4 10" id="KW-0963">Cytoplasm</keyword>
<keyword evidence="7 10" id="KW-0464">Manganese</keyword>
<evidence type="ECO:0000256" key="9">
    <source>
        <dbReference type="ARBA" id="ARBA00023235"/>
    </source>
</evidence>
<comment type="similarity">
    <text evidence="2 10">Belongs to the IPP isomerase type 1 family.</text>
</comment>
<proteinExistence type="inferred from homology"/>
<evidence type="ECO:0000256" key="6">
    <source>
        <dbReference type="ARBA" id="ARBA00022842"/>
    </source>
</evidence>
<dbReference type="PANTHER" id="PTHR10885">
    <property type="entry name" value="ISOPENTENYL-DIPHOSPHATE DELTA-ISOMERASE"/>
    <property type="match status" value="1"/>
</dbReference>
<dbReference type="RefSeq" id="WP_088237751.1">
    <property type="nucleotide sequence ID" value="NZ_FMAY01000008.1"/>
</dbReference>
<accession>A0A1C4CSE0</accession>
<evidence type="ECO:0000256" key="7">
    <source>
        <dbReference type="ARBA" id="ARBA00023211"/>
    </source>
</evidence>
<dbReference type="CDD" id="cd02885">
    <property type="entry name" value="NUDIX_IPP_Isomerase"/>
    <property type="match status" value="1"/>
</dbReference>
<dbReference type="FunFam" id="3.90.79.10:FF:000009">
    <property type="entry name" value="Isopentenyl-diphosphate Delta-isomerase"/>
    <property type="match status" value="1"/>
</dbReference>
<comment type="pathway">
    <text evidence="1 10">Isoprenoid biosynthesis; dimethylallyl diphosphate biosynthesis; dimethylallyl diphosphate from isopentenyl diphosphate: step 1/1.</text>
</comment>
<comment type="cofactor">
    <cofactor evidence="10">
        <name>Mg(2+)</name>
        <dbReference type="ChEBI" id="CHEBI:18420"/>
    </cofactor>
    <text evidence="10">Binds 1 Mg(2+) ion per subunit. The magnesium ion binds only when substrate is bound.</text>
</comment>
<dbReference type="SUPFAM" id="SSF55811">
    <property type="entry name" value="Nudix"/>
    <property type="match status" value="1"/>
</dbReference>
<feature type="binding site" evidence="10">
    <location>
        <position position="26"/>
    </location>
    <ligand>
        <name>Mn(2+)</name>
        <dbReference type="ChEBI" id="CHEBI:29035"/>
    </ligand>
</feature>
<evidence type="ECO:0000256" key="5">
    <source>
        <dbReference type="ARBA" id="ARBA00022723"/>
    </source>
</evidence>
<evidence type="ECO:0000256" key="8">
    <source>
        <dbReference type="ARBA" id="ARBA00023229"/>
    </source>
</evidence>
<comment type="subcellular location">
    <subcellularLocation>
        <location evidence="10">Cytoplasm</location>
    </subcellularLocation>
</comment>